<dbReference type="SUPFAM" id="SSF46689">
    <property type="entry name" value="Homeodomain-like"/>
    <property type="match status" value="2"/>
</dbReference>
<reference evidence="6 7" key="1">
    <citation type="submission" date="2018-10" db="EMBL/GenBank/DDBJ databases">
        <title>Isolation from soil.</title>
        <authorList>
            <person name="Hu J."/>
        </authorList>
    </citation>
    <scope>NUCLEOTIDE SEQUENCE [LARGE SCALE GENOMIC DNA]</scope>
    <source>
        <strain evidence="6 7">NEAU-Ht49</strain>
    </source>
</reference>
<keyword evidence="2" id="KW-0238">DNA-binding</keyword>
<evidence type="ECO:0000256" key="1">
    <source>
        <dbReference type="ARBA" id="ARBA00023015"/>
    </source>
</evidence>
<dbReference type="OrthoDB" id="241790at2"/>
<keyword evidence="7" id="KW-1185">Reference proteome</keyword>
<evidence type="ECO:0000256" key="3">
    <source>
        <dbReference type="ARBA" id="ARBA00023163"/>
    </source>
</evidence>
<protein>
    <submittedName>
        <fullName evidence="6">AraC family transcriptional regulator</fullName>
    </submittedName>
</protein>
<evidence type="ECO:0000259" key="5">
    <source>
        <dbReference type="PROSITE" id="PS01124"/>
    </source>
</evidence>
<dbReference type="InterPro" id="IPR018060">
    <property type="entry name" value="HTH_AraC"/>
</dbReference>
<dbReference type="Pfam" id="PF12833">
    <property type="entry name" value="HTH_18"/>
    <property type="match status" value="1"/>
</dbReference>
<dbReference type="Proteomes" id="UP000282674">
    <property type="component" value="Unassembled WGS sequence"/>
</dbReference>
<dbReference type="InterPro" id="IPR011051">
    <property type="entry name" value="RmlC_Cupin_sf"/>
</dbReference>
<feature type="domain" description="HTH araC/xylS-type" evidence="5">
    <location>
        <begin position="167"/>
        <end position="265"/>
    </location>
</feature>
<evidence type="ECO:0000313" key="6">
    <source>
        <dbReference type="EMBL" id="RMI37780.1"/>
    </source>
</evidence>
<dbReference type="Gene3D" id="1.10.10.60">
    <property type="entry name" value="Homeodomain-like"/>
    <property type="match status" value="2"/>
</dbReference>
<evidence type="ECO:0000256" key="2">
    <source>
        <dbReference type="ARBA" id="ARBA00023125"/>
    </source>
</evidence>
<sequence length="285" mass="30792">MDDQGGRARWVSSLTWEFADAGDVGLSGGAWREMPAGTSRVTFVRRGLLRVRGEGTTDLAAGDLVCFPTGVRHELHALTDVDLLSVGLVRDGNDAGLPSRILLTDLARNEPLVEVLFGELLKGAREFRTDVLRHSATLLASLVVSSWLERGCAPDRWLMRVEDAGVARAVAAIHDDPGRAWSVADLARVALLSRSEFAVRFRRAAGETPVRYVTAVRIERARRLLRDGGLGTEQIARQLGYGSSAAFSRAFTRAVGTSPARWRDGRRIDSGSSTAPTTARDAASA</sequence>
<accession>A0A3M2LLN2</accession>
<feature type="region of interest" description="Disordered" evidence="4">
    <location>
        <begin position="262"/>
        <end position="285"/>
    </location>
</feature>
<proteinExistence type="predicted"/>
<evidence type="ECO:0000313" key="7">
    <source>
        <dbReference type="Proteomes" id="UP000282674"/>
    </source>
</evidence>
<dbReference type="GO" id="GO:0043565">
    <property type="term" value="F:sequence-specific DNA binding"/>
    <property type="evidence" value="ECO:0007669"/>
    <property type="project" value="InterPro"/>
</dbReference>
<dbReference type="EMBL" id="RFFG01000099">
    <property type="protein sequence ID" value="RMI37780.1"/>
    <property type="molecule type" value="Genomic_DNA"/>
</dbReference>
<dbReference type="RefSeq" id="WP_122198747.1">
    <property type="nucleotide sequence ID" value="NZ_JBHSKC010000023.1"/>
</dbReference>
<keyword evidence="1" id="KW-0805">Transcription regulation</keyword>
<dbReference type="InterPro" id="IPR009057">
    <property type="entry name" value="Homeodomain-like_sf"/>
</dbReference>
<dbReference type="InterPro" id="IPR050204">
    <property type="entry name" value="AraC_XylS_family_regulators"/>
</dbReference>
<dbReference type="SMART" id="SM00342">
    <property type="entry name" value="HTH_ARAC"/>
    <property type="match status" value="1"/>
</dbReference>
<dbReference type="PANTHER" id="PTHR46796">
    <property type="entry name" value="HTH-TYPE TRANSCRIPTIONAL ACTIVATOR RHAS-RELATED"/>
    <property type="match status" value="1"/>
</dbReference>
<organism evidence="6 7">
    <name type="scientific">Actinomadura harenae</name>
    <dbReference type="NCBI Taxonomy" id="2483351"/>
    <lineage>
        <taxon>Bacteria</taxon>
        <taxon>Bacillati</taxon>
        <taxon>Actinomycetota</taxon>
        <taxon>Actinomycetes</taxon>
        <taxon>Streptosporangiales</taxon>
        <taxon>Thermomonosporaceae</taxon>
        <taxon>Actinomadura</taxon>
    </lineage>
</organism>
<dbReference type="PROSITE" id="PS01124">
    <property type="entry name" value="HTH_ARAC_FAMILY_2"/>
    <property type="match status" value="1"/>
</dbReference>
<gene>
    <name evidence="6" type="ORF">EBO15_34930</name>
</gene>
<comment type="caution">
    <text evidence="6">The sequence shown here is derived from an EMBL/GenBank/DDBJ whole genome shotgun (WGS) entry which is preliminary data.</text>
</comment>
<keyword evidence="3" id="KW-0804">Transcription</keyword>
<dbReference type="GO" id="GO:0003700">
    <property type="term" value="F:DNA-binding transcription factor activity"/>
    <property type="evidence" value="ECO:0007669"/>
    <property type="project" value="InterPro"/>
</dbReference>
<dbReference type="AlphaFoldDB" id="A0A3M2LLN2"/>
<dbReference type="SUPFAM" id="SSF51182">
    <property type="entry name" value="RmlC-like cupins"/>
    <property type="match status" value="1"/>
</dbReference>
<name>A0A3M2LLN2_9ACTN</name>
<dbReference type="PANTHER" id="PTHR46796:SF7">
    <property type="entry name" value="ARAC FAMILY TRANSCRIPTIONAL REGULATOR"/>
    <property type="match status" value="1"/>
</dbReference>
<evidence type="ECO:0000256" key="4">
    <source>
        <dbReference type="SAM" id="MobiDB-lite"/>
    </source>
</evidence>